<dbReference type="RefSeq" id="WP_176762763.1">
    <property type="nucleotide sequence ID" value="NZ_FNCS01000021.1"/>
</dbReference>
<evidence type="ECO:0000313" key="2">
    <source>
        <dbReference type="Proteomes" id="UP000199495"/>
    </source>
</evidence>
<dbReference type="STRING" id="440168.SAMN04487974_1212"/>
<dbReference type="AlphaFoldDB" id="A0A1G7ZNE2"/>
<accession>A0A1G7ZNE2</accession>
<dbReference type="Proteomes" id="UP000199495">
    <property type="component" value="Unassembled WGS sequence"/>
</dbReference>
<dbReference type="EMBL" id="FNCS01000021">
    <property type="protein sequence ID" value="SDH09620.1"/>
    <property type="molecule type" value="Genomic_DNA"/>
</dbReference>
<organism evidence="1 2">
    <name type="scientific">Pelagibacterium luteolum</name>
    <dbReference type="NCBI Taxonomy" id="440168"/>
    <lineage>
        <taxon>Bacteria</taxon>
        <taxon>Pseudomonadati</taxon>
        <taxon>Pseudomonadota</taxon>
        <taxon>Alphaproteobacteria</taxon>
        <taxon>Hyphomicrobiales</taxon>
        <taxon>Devosiaceae</taxon>
        <taxon>Pelagibacterium</taxon>
    </lineage>
</organism>
<reference evidence="1 2" key="1">
    <citation type="submission" date="2016-10" db="EMBL/GenBank/DDBJ databases">
        <authorList>
            <person name="de Groot N.N."/>
        </authorList>
    </citation>
    <scope>NUCLEOTIDE SEQUENCE [LARGE SCALE GENOMIC DNA]</scope>
    <source>
        <strain evidence="1 2">CGMCC 1.10267</strain>
    </source>
</reference>
<name>A0A1G7ZNE2_9HYPH</name>
<proteinExistence type="predicted"/>
<gene>
    <name evidence="1" type="ORF">SAMN04487974_1212</name>
</gene>
<sequence length="53" mass="6333">MFDIEREGGRKEKLRVWGIADDMPVGKVIELVAKQLNENAEARQRHEEEREYY</sequence>
<protein>
    <submittedName>
        <fullName evidence="1">Uncharacterized protein</fullName>
    </submittedName>
</protein>
<evidence type="ECO:0000313" key="1">
    <source>
        <dbReference type="EMBL" id="SDH09620.1"/>
    </source>
</evidence>
<keyword evidence="2" id="KW-1185">Reference proteome</keyword>